<feature type="transmembrane region" description="Helical" evidence="2">
    <location>
        <begin position="1404"/>
        <end position="1421"/>
    </location>
</feature>
<keyword evidence="2" id="KW-0472">Membrane</keyword>
<keyword evidence="2" id="KW-1133">Transmembrane helix</keyword>
<evidence type="ECO:0000313" key="5">
    <source>
        <dbReference type="Proteomes" id="UP000236728"/>
    </source>
</evidence>
<accession>A0A1H5ZPR5</accession>
<proteinExistence type="predicted"/>
<keyword evidence="5" id="KW-1185">Reference proteome</keyword>
<feature type="region of interest" description="Disordered" evidence="1">
    <location>
        <begin position="701"/>
        <end position="725"/>
    </location>
</feature>
<dbReference type="SUPFAM" id="SSF54897">
    <property type="entry name" value="Protease propeptides/inhibitors"/>
    <property type="match status" value="1"/>
</dbReference>
<dbReference type="CDD" id="cd11377">
    <property type="entry name" value="Pro-peptidase_S53"/>
    <property type="match status" value="1"/>
</dbReference>
<dbReference type="EMBL" id="FNVA01000004">
    <property type="protein sequence ID" value="SEG38004.1"/>
    <property type="molecule type" value="Genomic_DNA"/>
</dbReference>
<dbReference type="InterPro" id="IPR032109">
    <property type="entry name" value="Big_3_5"/>
</dbReference>
<dbReference type="SMART" id="SM00944">
    <property type="entry name" value="Pro-kuma_activ"/>
    <property type="match status" value="1"/>
</dbReference>
<sequence>MSVLSPVAAFSQVADSLRPAVVPVGVADLGSLPAAQSVTLTVHLAPSEAHEAALEQFVSDVETTGSSSWHRWVTPAQFAQSYGPDANAVAAVTTFAQANGLSVGPVSASGTRVALTGTVTQVEAAFAASLHSYATGSTTYYANSSAVKIPAALRAYAITIDGFSNAPSAYPLTLSADGVASTANDVLAALATVVEANTARVVTLDTAACAEDFDTPTRSALELALREAVAQGITVLAAAECGTRGAAGLPSIFPEITSVALGAGLTPTTSTDALSDYAGLRPSWQVATGLPSDALRHEPDVTASSLADFASTMQTILAREPANPDGTAARLGNIAGTMYALRMTPGLYTQPDDASSTNGAVKVSSASAAVVPASSAATATASGKWEAATGLGVVSMAQLAKVFPAGASSNNVQITIDNPGAAHGQNITFTANVTNTSGNSSLATPTGTINFALNTGASAGSGSLTNGTYSVTTNQLAAGNYTVAAQYSGDANYAQAVSVTDSFSVSAEASNVGASAPASTAVGQMIAFTVTDSSPSGVGTPSGTVTVIPQYLASPPTYTGTLSGSGGTATATVQVPATQAGYLAFKVNCVSADPSFTCYNPINVSANVIKGTATMTLAASPSNPAAGTSVTFTATVSGPGSPYPTPTGSVTVYDYATAIGTAQLNSSGVATITVSSVTGSYHSFSANYAGDGNYNTANATAGSTTGSTATSTALSVNPNPPVGGSTTNLTATLTYTSGSSAPTGSMSFYEDGALLGTAALSGATATYSSTAISGTTTHTFYAVYSGDANFQTSQSPVITTSASGSGGNTTTGTLTVNPNPPVGGNTTTLIDTIHYTSPSGTSTTPSGTVTFYEDGVSIGSNGVNGGSATFTSTTISGKTAHTFNAIYAGDNTFSGNTSNSVTTAASTAGTSVSIAANPTVVATGSTTTLTATVNSTTGGTAPTGTVTFSSSLQGTLGTANLAGNTATLTPTLTAAGSQSITATYNGDGNYNSQASTSPVTVTVGPAAAVTIAVAPTTATYGQTLTLSATATGTATSGTGPSGTVNLTLYGTATVTASIQLSPTSSTTATGTTTIVAPSVGSYNIQATCTGTTFNCSNVQITAAQLTVGKAATTTALTSNPTNPTAGQSVTYTATVASSTTSSTATAPTGNVTFSNGTTTTTVTLTGNVATWTTTAVSGATVTATYNGDGNYSSSNSTGSTGGTTPAAPPVASTTALISSSTSGLADTLVLLTATVTDAPSTANPTPGAPIGTVTFYDTRNGVTVSLGTVTVTTTGSYTATAQLSTTGLASGSHSVTAVFSGGTNTTGSTSNAVTIGFSDYTLSFSPSSLTLTRGKSGSSTLTVTAVNGFNGTVALACVAPSGTSTTCSFTPTAISGSGISTLVITTQQGAELGGGLRAQLEGRAGGIAAASLLLGCLLPGVRRRRPALFLIIVASLAMFSSTGCTTLTGAASGGTGLGSGTPTGALSFIISTTGTQAGASTNHDTTFSVTVQ</sequence>
<evidence type="ECO:0000259" key="3">
    <source>
        <dbReference type="SMART" id="SM00944"/>
    </source>
</evidence>
<feature type="domain" description="Peptidase S53 activation" evidence="3">
    <location>
        <begin position="23"/>
        <end position="166"/>
    </location>
</feature>
<dbReference type="GO" id="GO:0008236">
    <property type="term" value="F:serine-type peptidase activity"/>
    <property type="evidence" value="ECO:0007669"/>
    <property type="project" value="InterPro"/>
</dbReference>
<dbReference type="InterPro" id="IPR013783">
    <property type="entry name" value="Ig-like_fold"/>
</dbReference>
<evidence type="ECO:0000256" key="1">
    <source>
        <dbReference type="SAM" id="MobiDB-lite"/>
    </source>
</evidence>
<feature type="compositionally biased region" description="Low complexity" evidence="1">
    <location>
        <begin position="701"/>
        <end position="713"/>
    </location>
</feature>
<evidence type="ECO:0000313" key="4">
    <source>
        <dbReference type="EMBL" id="SEG38004.1"/>
    </source>
</evidence>
<keyword evidence="2" id="KW-0812">Transmembrane</keyword>
<gene>
    <name evidence="4" type="ORF">SAMN05421819_2788</name>
</gene>
<protein>
    <submittedName>
        <fullName evidence="4">Ig-like domain (Group 3)</fullName>
    </submittedName>
</protein>
<reference evidence="4 5" key="1">
    <citation type="submission" date="2016-10" db="EMBL/GenBank/DDBJ databases">
        <authorList>
            <person name="de Groot N.N."/>
        </authorList>
    </citation>
    <scope>NUCLEOTIDE SEQUENCE [LARGE SCALE GENOMIC DNA]</scope>
    <source>
        <strain evidence="4 5">DSM 22489</strain>
    </source>
</reference>
<name>A0A1H5ZPR5_9BACT</name>
<dbReference type="Pfam" id="PF09286">
    <property type="entry name" value="Pro-kuma_activ"/>
    <property type="match status" value="1"/>
</dbReference>
<dbReference type="Pfam" id="PF16640">
    <property type="entry name" value="Big_3_5"/>
    <property type="match status" value="7"/>
</dbReference>
<dbReference type="Gene3D" id="2.60.40.10">
    <property type="entry name" value="Immunoglobulins"/>
    <property type="match status" value="7"/>
</dbReference>
<feature type="compositionally biased region" description="Low complexity" evidence="1">
    <location>
        <begin position="1192"/>
        <end position="1209"/>
    </location>
</feature>
<dbReference type="InterPro" id="IPR015366">
    <property type="entry name" value="S53_propep"/>
</dbReference>
<feature type="region of interest" description="Disordered" evidence="1">
    <location>
        <begin position="1186"/>
        <end position="1209"/>
    </location>
</feature>
<organism evidence="4 5">
    <name type="scientific">Bryocella elongata</name>
    <dbReference type="NCBI Taxonomy" id="863522"/>
    <lineage>
        <taxon>Bacteria</taxon>
        <taxon>Pseudomonadati</taxon>
        <taxon>Acidobacteriota</taxon>
        <taxon>Terriglobia</taxon>
        <taxon>Terriglobales</taxon>
        <taxon>Acidobacteriaceae</taxon>
        <taxon>Bryocella</taxon>
    </lineage>
</organism>
<dbReference type="Proteomes" id="UP000236728">
    <property type="component" value="Unassembled WGS sequence"/>
</dbReference>
<feature type="transmembrane region" description="Helical" evidence="2">
    <location>
        <begin position="1428"/>
        <end position="1451"/>
    </location>
</feature>
<evidence type="ECO:0000256" key="2">
    <source>
        <dbReference type="SAM" id="Phobius"/>
    </source>
</evidence>